<dbReference type="EMBL" id="KI392616">
    <property type="protein sequence ID" value="ERN12248.1"/>
    <property type="molecule type" value="Genomic_DNA"/>
</dbReference>
<gene>
    <name evidence="1" type="ORF">AMTR_s00034p00225550</name>
</gene>
<sequence length="101" mass="12165">MDSEMLYGAAGLLCLRSKHKGEDRKERRDCGFRDSVTHNVMRMRERRGKRWDCAFVSVVGYCSRPTMSRERGRKRKKKEEREWNHELDWMIRLGIRSCVKE</sequence>
<dbReference type="Gramene" id="ERN12248">
    <property type="protein sequence ID" value="ERN12248"/>
    <property type="gene ID" value="AMTR_s00034p00225550"/>
</dbReference>
<dbReference type="HOGENOM" id="CLU_2295471_0_0_1"/>
<organism evidence="1 2">
    <name type="scientific">Amborella trichopoda</name>
    <dbReference type="NCBI Taxonomy" id="13333"/>
    <lineage>
        <taxon>Eukaryota</taxon>
        <taxon>Viridiplantae</taxon>
        <taxon>Streptophyta</taxon>
        <taxon>Embryophyta</taxon>
        <taxon>Tracheophyta</taxon>
        <taxon>Spermatophyta</taxon>
        <taxon>Magnoliopsida</taxon>
        <taxon>Amborellales</taxon>
        <taxon>Amborellaceae</taxon>
        <taxon>Amborella</taxon>
    </lineage>
</organism>
<dbReference type="Proteomes" id="UP000017836">
    <property type="component" value="Unassembled WGS sequence"/>
</dbReference>
<evidence type="ECO:0000313" key="2">
    <source>
        <dbReference type="Proteomes" id="UP000017836"/>
    </source>
</evidence>
<evidence type="ECO:0000313" key="1">
    <source>
        <dbReference type="EMBL" id="ERN12248.1"/>
    </source>
</evidence>
<reference evidence="2" key="1">
    <citation type="journal article" date="2013" name="Science">
        <title>The Amborella genome and the evolution of flowering plants.</title>
        <authorList>
            <consortium name="Amborella Genome Project"/>
        </authorList>
    </citation>
    <scope>NUCLEOTIDE SEQUENCE [LARGE SCALE GENOMIC DNA]</scope>
</reference>
<dbReference type="AlphaFoldDB" id="W1PVY7"/>
<keyword evidence="2" id="KW-1185">Reference proteome</keyword>
<protein>
    <submittedName>
        <fullName evidence="1">Uncharacterized protein</fullName>
    </submittedName>
</protein>
<accession>W1PVY7</accession>
<proteinExistence type="predicted"/>
<name>W1PVY7_AMBTC</name>